<accession>A0ABD5PJF0</accession>
<dbReference type="AlphaFoldDB" id="A0ABD5PJF0"/>
<protein>
    <recommendedName>
        <fullName evidence="2">DUF8151 domain-containing protein</fullName>
    </recommendedName>
</protein>
<evidence type="ECO:0000256" key="1">
    <source>
        <dbReference type="SAM" id="Phobius"/>
    </source>
</evidence>
<dbReference type="EMBL" id="JBHSFA010000002">
    <property type="protein sequence ID" value="MFC4540705.1"/>
    <property type="molecule type" value="Genomic_DNA"/>
</dbReference>
<dbReference type="InterPro" id="IPR058464">
    <property type="entry name" value="DUF8151"/>
</dbReference>
<evidence type="ECO:0000259" key="2">
    <source>
        <dbReference type="Pfam" id="PF26478"/>
    </source>
</evidence>
<keyword evidence="1" id="KW-0472">Membrane</keyword>
<reference evidence="3 4" key="1">
    <citation type="journal article" date="2019" name="Int. J. Syst. Evol. Microbiol.">
        <title>The Global Catalogue of Microorganisms (GCM) 10K type strain sequencing project: providing services to taxonomists for standard genome sequencing and annotation.</title>
        <authorList>
            <consortium name="The Broad Institute Genomics Platform"/>
            <consortium name="The Broad Institute Genome Sequencing Center for Infectious Disease"/>
            <person name="Wu L."/>
            <person name="Ma J."/>
        </authorList>
    </citation>
    <scope>NUCLEOTIDE SEQUENCE [LARGE SCALE GENOMIC DNA]</scope>
    <source>
        <strain evidence="3 4">WLHS5</strain>
    </source>
</reference>
<name>A0ABD5PJF0_9EURY</name>
<gene>
    <name evidence="3" type="ORF">ACFO5R_02035</name>
</gene>
<dbReference type="Pfam" id="PF26478">
    <property type="entry name" value="DUF8151"/>
    <property type="match status" value="1"/>
</dbReference>
<sequence length="73" mass="7525">MTSELIVESLSLVVYTAIAGLLTVGGIAAEYASFQHLGAGDAMVAVWLAAIGCVMLYAGAYGLGYQKVLSRVV</sequence>
<comment type="caution">
    <text evidence="3">The sequence shown here is derived from an EMBL/GenBank/DDBJ whole genome shotgun (WGS) entry which is preliminary data.</text>
</comment>
<feature type="transmembrane region" description="Helical" evidence="1">
    <location>
        <begin position="12"/>
        <end position="32"/>
    </location>
</feature>
<evidence type="ECO:0000313" key="4">
    <source>
        <dbReference type="Proteomes" id="UP001595898"/>
    </source>
</evidence>
<dbReference type="RefSeq" id="WP_250138867.1">
    <property type="nucleotide sequence ID" value="NZ_JALIQP010000001.1"/>
</dbReference>
<evidence type="ECO:0000313" key="3">
    <source>
        <dbReference type="EMBL" id="MFC4540705.1"/>
    </source>
</evidence>
<dbReference type="Proteomes" id="UP001595898">
    <property type="component" value="Unassembled WGS sequence"/>
</dbReference>
<feature type="transmembrane region" description="Helical" evidence="1">
    <location>
        <begin position="44"/>
        <end position="63"/>
    </location>
</feature>
<keyword evidence="1" id="KW-1133">Transmembrane helix</keyword>
<proteinExistence type="predicted"/>
<keyword evidence="1" id="KW-0812">Transmembrane</keyword>
<organism evidence="3 4">
    <name type="scientific">Halosolutus amylolyticus</name>
    <dbReference type="NCBI Taxonomy" id="2932267"/>
    <lineage>
        <taxon>Archaea</taxon>
        <taxon>Methanobacteriati</taxon>
        <taxon>Methanobacteriota</taxon>
        <taxon>Stenosarchaea group</taxon>
        <taxon>Halobacteria</taxon>
        <taxon>Halobacteriales</taxon>
        <taxon>Natrialbaceae</taxon>
        <taxon>Halosolutus</taxon>
    </lineage>
</organism>
<keyword evidence="4" id="KW-1185">Reference proteome</keyword>
<feature type="domain" description="DUF8151" evidence="2">
    <location>
        <begin position="3"/>
        <end position="72"/>
    </location>
</feature>